<evidence type="ECO:0000313" key="3">
    <source>
        <dbReference type="RefSeq" id="XP_017696910.2"/>
    </source>
</evidence>
<keyword evidence="1" id="KW-0812">Transmembrane</keyword>
<dbReference type="RefSeq" id="XP_017696910.2">
    <property type="nucleotide sequence ID" value="XM_017841421.3"/>
</dbReference>
<dbReference type="GeneID" id="108511089"/>
<accession>A0A8B7MSP3</accession>
<feature type="transmembrane region" description="Helical" evidence="1">
    <location>
        <begin position="12"/>
        <end position="36"/>
    </location>
</feature>
<organism evidence="2 3">
    <name type="scientific">Phoenix dactylifera</name>
    <name type="common">Date palm</name>
    <dbReference type="NCBI Taxonomy" id="42345"/>
    <lineage>
        <taxon>Eukaryota</taxon>
        <taxon>Viridiplantae</taxon>
        <taxon>Streptophyta</taxon>
        <taxon>Embryophyta</taxon>
        <taxon>Tracheophyta</taxon>
        <taxon>Spermatophyta</taxon>
        <taxon>Magnoliopsida</taxon>
        <taxon>Liliopsida</taxon>
        <taxon>Arecaceae</taxon>
        <taxon>Coryphoideae</taxon>
        <taxon>Phoeniceae</taxon>
        <taxon>Phoenix</taxon>
    </lineage>
</organism>
<gene>
    <name evidence="3" type="primary">LOC108511089</name>
</gene>
<dbReference type="Proteomes" id="UP000228380">
    <property type="component" value="Chromosome 1"/>
</dbReference>
<keyword evidence="1" id="KW-0472">Membrane</keyword>
<protein>
    <submittedName>
        <fullName evidence="3">Uncharacterized protein LOC108511089</fullName>
    </submittedName>
</protein>
<reference evidence="2" key="1">
    <citation type="journal article" date="2019" name="Nat. Commun.">
        <title>Genome-wide association mapping of date palm fruit traits.</title>
        <authorList>
            <person name="Hazzouri K.M."/>
            <person name="Gros-Balthazard M."/>
            <person name="Flowers J.M."/>
            <person name="Copetti D."/>
            <person name="Lemansour A."/>
            <person name="Lebrun M."/>
            <person name="Masmoudi K."/>
            <person name="Ferrand S."/>
            <person name="Dhar M.I."/>
            <person name="Fresquez Z.A."/>
            <person name="Rosas U."/>
            <person name="Zhang J."/>
            <person name="Talag J."/>
            <person name="Lee S."/>
            <person name="Kudrna D."/>
            <person name="Powell R.F."/>
            <person name="Leitch I.J."/>
            <person name="Krueger R.R."/>
            <person name="Wing R.A."/>
            <person name="Amiri K.M.A."/>
            <person name="Purugganan M.D."/>
        </authorList>
    </citation>
    <scope>NUCLEOTIDE SEQUENCE [LARGE SCALE GENOMIC DNA]</scope>
    <source>
        <strain evidence="2">cv. Khalas</strain>
    </source>
</reference>
<dbReference type="KEGG" id="pda:108511089"/>
<reference evidence="3" key="2">
    <citation type="submission" date="2025-08" db="UniProtKB">
        <authorList>
            <consortium name="RefSeq"/>
        </authorList>
    </citation>
    <scope>IDENTIFICATION</scope>
    <source>
        <tissue evidence="3">Young leaves</tissue>
    </source>
</reference>
<evidence type="ECO:0000256" key="1">
    <source>
        <dbReference type="SAM" id="Phobius"/>
    </source>
</evidence>
<evidence type="ECO:0000313" key="2">
    <source>
        <dbReference type="Proteomes" id="UP000228380"/>
    </source>
</evidence>
<name>A0A8B7MSP3_PHODC</name>
<keyword evidence="2" id="KW-1185">Reference proteome</keyword>
<dbReference type="AlphaFoldDB" id="A0A8B7MSP3"/>
<proteinExistence type="predicted"/>
<sequence>MQLIPNNWWMIVGFICFCAFHNLKFSVDVFIFFYILKKHPTENGWWYLTSGKSIRFLLDNPSFIHRWKDMYFMAISSSDRWYVSTSWGTIVERPNKVVFLKHWEKETIESLGRLRAISPNQLFSETEMALQQEDRMKAAQDVRNRAVEEILAGPSKKLKLLLSIPREEPLVKSRPI</sequence>
<keyword evidence="1" id="KW-1133">Transmembrane helix</keyword>